<evidence type="ECO:0000256" key="1">
    <source>
        <dbReference type="ARBA" id="ARBA00005417"/>
    </source>
</evidence>
<evidence type="ECO:0000313" key="8">
    <source>
        <dbReference type="Proteomes" id="UP000095008"/>
    </source>
</evidence>
<dbReference type="PANTHER" id="PTHR42798">
    <property type="entry name" value="LIPOPROTEIN-RELEASING SYSTEM ATP-BINDING PROTEIN LOLD"/>
    <property type="match status" value="1"/>
</dbReference>
<dbReference type="InterPro" id="IPR012701">
    <property type="entry name" value="CP_lyase_PhnL"/>
</dbReference>
<comment type="similarity">
    <text evidence="1">Belongs to the ABC transporter superfamily.</text>
</comment>
<dbReference type="InterPro" id="IPR003593">
    <property type="entry name" value="AAA+_ATPase"/>
</dbReference>
<comment type="caution">
    <text evidence="5">The sequence shown here is derived from an EMBL/GenBank/DDBJ whole genome shotgun (WGS) entry which is preliminary data.</text>
</comment>
<evidence type="ECO:0000256" key="2">
    <source>
        <dbReference type="ARBA" id="ARBA00022741"/>
    </source>
</evidence>
<evidence type="ECO:0000313" key="5">
    <source>
        <dbReference type="EMBL" id="OCX68863.1"/>
    </source>
</evidence>
<gene>
    <name evidence="5" type="ORF">A6M23_16905</name>
    <name evidence="6" type="ORF">A6P07_16830</name>
</gene>
<keyword evidence="3" id="KW-0067">ATP-binding</keyword>
<dbReference type="OrthoDB" id="9802264at2"/>
<dbReference type="NCBIfam" id="TIGR02324">
    <property type="entry name" value="CP_lyasePhnL"/>
    <property type="match status" value="1"/>
</dbReference>
<evidence type="ECO:0000259" key="4">
    <source>
        <dbReference type="PROSITE" id="PS50893"/>
    </source>
</evidence>
<dbReference type="eggNOG" id="COG4778">
    <property type="taxonomic scope" value="Bacteria"/>
</dbReference>
<accession>A0A1C2HYQ0</accession>
<dbReference type="Pfam" id="PF00005">
    <property type="entry name" value="ABC_tran"/>
    <property type="match status" value="1"/>
</dbReference>
<sequence>MNILEIEKLSKKFVLHLRGGLNLPILRHIQLSVAAGECVALVGASGSGKSSLLRTIYGNYRAESGAIRLRNGLSMVDILQSSPREIIALRRQVMAYASQFLRVIPRVSTLELVAQPLTDQGIDTQTAMKRATEILLELNLPQHLHALPPATFSGGEQQRVNLARAFVGQHPLILLDEPTASLDGRNATAVKNKILQAKKTGRAVLAAFHDPDFIAQVADRQYSIPSFSEPVP</sequence>
<evidence type="ECO:0000256" key="3">
    <source>
        <dbReference type="ARBA" id="ARBA00022840"/>
    </source>
</evidence>
<evidence type="ECO:0000313" key="7">
    <source>
        <dbReference type="Proteomes" id="UP000094893"/>
    </source>
</evidence>
<dbReference type="SMART" id="SM00382">
    <property type="entry name" value="AAA"/>
    <property type="match status" value="1"/>
</dbReference>
<proteinExistence type="inferred from homology"/>
<feature type="domain" description="ABC transporter" evidence="4">
    <location>
        <begin position="4"/>
        <end position="231"/>
    </location>
</feature>
<keyword evidence="8" id="KW-1185">Reference proteome</keyword>
<dbReference type="InterPro" id="IPR027417">
    <property type="entry name" value="P-loop_NTPase"/>
</dbReference>
<evidence type="ECO:0000313" key="6">
    <source>
        <dbReference type="EMBL" id="OCX69267.1"/>
    </source>
</evidence>
<dbReference type="Gene3D" id="3.40.50.300">
    <property type="entry name" value="P-loop containing nucleotide triphosphate hydrolases"/>
    <property type="match status" value="1"/>
</dbReference>
<dbReference type="GO" id="GO:0016887">
    <property type="term" value="F:ATP hydrolysis activity"/>
    <property type="evidence" value="ECO:0007669"/>
    <property type="project" value="InterPro"/>
</dbReference>
<keyword evidence="2" id="KW-0547">Nucleotide-binding</keyword>
<dbReference type="Proteomes" id="UP000095008">
    <property type="component" value="Unassembled WGS sequence"/>
</dbReference>
<dbReference type="InterPro" id="IPR003439">
    <property type="entry name" value="ABC_transporter-like_ATP-bd"/>
</dbReference>
<organism evidence="5 8">
    <name type="scientific">Acidithiobacillus thiooxidans</name>
    <name type="common">Thiobacillus thiooxidans</name>
    <dbReference type="NCBI Taxonomy" id="930"/>
    <lineage>
        <taxon>Bacteria</taxon>
        <taxon>Pseudomonadati</taxon>
        <taxon>Pseudomonadota</taxon>
        <taxon>Acidithiobacillia</taxon>
        <taxon>Acidithiobacillales</taxon>
        <taxon>Acidithiobacillaceae</taxon>
        <taxon>Acidithiobacillus</taxon>
    </lineage>
</organism>
<protein>
    <submittedName>
        <fullName evidence="5">Phosphonate C-P lyase system protein PhnL</fullName>
    </submittedName>
</protein>
<dbReference type="PANTHER" id="PTHR42798:SF7">
    <property type="entry name" value="ALPHA-D-RIBOSE 1-METHYLPHOSPHONATE 5-TRIPHOSPHATE SYNTHASE SUBUNIT PHNL"/>
    <property type="match status" value="1"/>
</dbReference>
<dbReference type="EMBL" id="LWSA01000257">
    <property type="protein sequence ID" value="OCX69267.1"/>
    <property type="molecule type" value="Genomic_DNA"/>
</dbReference>
<dbReference type="GO" id="GO:0005524">
    <property type="term" value="F:ATP binding"/>
    <property type="evidence" value="ECO:0007669"/>
    <property type="project" value="UniProtKB-KW"/>
</dbReference>
<dbReference type="AlphaFoldDB" id="A0A1C2HYQ0"/>
<dbReference type="PROSITE" id="PS50893">
    <property type="entry name" value="ABC_TRANSPORTER_2"/>
    <property type="match status" value="1"/>
</dbReference>
<dbReference type="PROSITE" id="PS00211">
    <property type="entry name" value="ABC_TRANSPORTER_1"/>
    <property type="match status" value="1"/>
</dbReference>
<dbReference type="Proteomes" id="UP000094893">
    <property type="component" value="Unassembled WGS sequence"/>
</dbReference>
<dbReference type="STRING" id="930.GCA_002079865_03391"/>
<dbReference type="InterPro" id="IPR017871">
    <property type="entry name" value="ABC_transporter-like_CS"/>
</dbReference>
<dbReference type="GO" id="GO:0016829">
    <property type="term" value="F:lyase activity"/>
    <property type="evidence" value="ECO:0007669"/>
    <property type="project" value="UniProtKB-KW"/>
</dbReference>
<dbReference type="EMBL" id="LWRY01000246">
    <property type="protein sequence ID" value="OCX68863.1"/>
    <property type="molecule type" value="Genomic_DNA"/>
</dbReference>
<keyword evidence="5" id="KW-0456">Lyase</keyword>
<name>A0A1C2HYQ0_ACITH</name>
<dbReference type="SUPFAM" id="SSF52540">
    <property type="entry name" value="P-loop containing nucleoside triphosphate hydrolases"/>
    <property type="match status" value="1"/>
</dbReference>
<dbReference type="RefSeq" id="WP_024894993.1">
    <property type="nucleotide sequence ID" value="NZ_JAAOMO010000227.1"/>
</dbReference>
<reference evidence="5 7" key="1">
    <citation type="journal article" date="2016" name="Int. J. Mol. Sci.">
        <title>Comparative genomics of the extreme acidophile Acidithiobacillus thiooxidans reveals intraspecific divergence and niche adaptation.</title>
        <authorList>
            <person name="Zhang X."/>
            <person name="Feng X."/>
            <person name="Tao J."/>
            <person name="Ma L."/>
            <person name="Xiao Y."/>
            <person name="Liang Y."/>
            <person name="Liu X."/>
            <person name="Yin H."/>
        </authorList>
    </citation>
    <scope>NUCLEOTIDE SEQUENCE [LARGE SCALE GENOMIC DNA]</scope>
    <source>
        <strain evidence="6 7">A02</strain>
        <strain evidence="5">DXS-W</strain>
    </source>
</reference>